<accession>A0A1H8WH67</accession>
<dbReference type="EMBL" id="FODV01000030">
    <property type="protein sequence ID" value="SEP27015.1"/>
    <property type="molecule type" value="Genomic_DNA"/>
</dbReference>
<dbReference type="AlphaFoldDB" id="A0A1H8WH67"/>
<proteinExistence type="predicted"/>
<reference evidence="2" key="1">
    <citation type="submission" date="2016-10" db="EMBL/GenBank/DDBJ databases">
        <authorList>
            <person name="Varghese N."/>
            <person name="Submissions S."/>
        </authorList>
    </citation>
    <scope>NUCLEOTIDE SEQUENCE [LARGE SCALE GENOMIC DNA]</scope>
    <source>
        <strain evidence="2">CGMCC 1.10121</strain>
    </source>
</reference>
<sequence length="72" mass="7912">MRHSQTPLTPREKAAFDRLQVVVDGMDAGCRREAATTAVAEAGFKADEAAMLVERLLSKGYLYAVQDDVRIT</sequence>
<gene>
    <name evidence="1" type="ORF">SAMN04487948_1305</name>
</gene>
<organism evidence="1 2">
    <name type="scientific">Halogranum amylolyticum</name>
    <dbReference type="NCBI Taxonomy" id="660520"/>
    <lineage>
        <taxon>Archaea</taxon>
        <taxon>Methanobacteriati</taxon>
        <taxon>Methanobacteriota</taxon>
        <taxon>Stenosarchaea group</taxon>
        <taxon>Halobacteria</taxon>
        <taxon>Halobacteriales</taxon>
        <taxon>Haloferacaceae</taxon>
    </lineage>
</organism>
<dbReference type="OrthoDB" id="302271at2157"/>
<protein>
    <submittedName>
        <fullName evidence="1">Uncharacterized protein</fullName>
    </submittedName>
</protein>
<dbReference type="Proteomes" id="UP000199126">
    <property type="component" value="Unassembled WGS sequence"/>
</dbReference>
<keyword evidence="2" id="KW-1185">Reference proteome</keyword>
<evidence type="ECO:0000313" key="2">
    <source>
        <dbReference type="Proteomes" id="UP000199126"/>
    </source>
</evidence>
<dbReference type="RefSeq" id="WP_089827847.1">
    <property type="nucleotide sequence ID" value="NZ_FODV01000030.1"/>
</dbReference>
<evidence type="ECO:0000313" key="1">
    <source>
        <dbReference type="EMBL" id="SEP27015.1"/>
    </source>
</evidence>
<name>A0A1H8WH67_9EURY</name>